<evidence type="ECO:0000313" key="2">
    <source>
        <dbReference type="Proteomes" id="UP000000485"/>
    </source>
</evidence>
<dbReference type="InterPro" id="IPR036249">
    <property type="entry name" value="Thioredoxin-like_sf"/>
</dbReference>
<protein>
    <submittedName>
        <fullName evidence="1">Glutaredoxin 2</fullName>
    </submittedName>
</protein>
<dbReference type="SUPFAM" id="SSF52833">
    <property type="entry name" value="Thioredoxin-like"/>
    <property type="match status" value="1"/>
</dbReference>
<gene>
    <name evidence="1" type="ordered locus">Celgi_0137</name>
</gene>
<dbReference type="eggNOG" id="COG0695">
    <property type="taxonomic scope" value="Bacteria"/>
</dbReference>
<dbReference type="RefSeq" id="WP_013882197.1">
    <property type="nucleotide sequence ID" value="NC_015671.1"/>
</dbReference>
<accession>F8A2V0</accession>
<reference evidence="2" key="1">
    <citation type="submission" date="2011-04" db="EMBL/GenBank/DDBJ databases">
        <title>Complete sequence of Cellvibrio gilvus ATCC 13127.</title>
        <authorList>
            <person name="Lucas S."/>
            <person name="Han J."/>
            <person name="Lapidus A."/>
            <person name="Cheng J.-F."/>
            <person name="Goodwin L."/>
            <person name="Pitluck S."/>
            <person name="Peters L."/>
            <person name="Munk A."/>
            <person name="Detter J.C."/>
            <person name="Han C."/>
            <person name="Tapia R."/>
            <person name="Land M."/>
            <person name="Hauser L."/>
            <person name="Kyrpides N."/>
            <person name="Ivanova N."/>
            <person name="Ovchinnikova G."/>
            <person name="Pagani I."/>
            <person name="Mead D."/>
            <person name="Brumm P."/>
            <person name="Woyke T."/>
        </authorList>
    </citation>
    <scope>NUCLEOTIDE SEQUENCE [LARGE SCALE GENOMIC DNA]</scope>
    <source>
        <strain evidence="2">ATCC 13127 / NRRL B-14078</strain>
    </source>
</reference>
<evidence type="ECO:0000313" key="1">
    <source>
        <dbReference type="EMBL" id="AEI10667.1"/>
    </source>
</evidence>
<dbReference type="STRING" id="593907.Celgi_0137"/>
<dbReference type="HOGENOM" id="CLU_174750_0_0_11"/>
<dbReference type="Gene3D" id="3.40.30.10">
    <property type="entry name" value="Glutaredoxin"/>
    <property type="match status" value="1"/>
</dbReference>
<name>F8A2V0_CELGA</name>
<proteinExistence type="predicted"/>
<keyword evidence="2" id="KW-1185">Reference proteome</keyword>
<dbReference type="KEGG" id="cga:Celgi_0137"/>
<organism evidence="1 2">
    <name type="scientific">Cellulomonas gilvus (strain ATCC 13127 / NRRL B-14078)</name>
    <name type="common">Cellvibrio gilvus</name>
    <dbReference type="NCBI Taxonomy" id="593907"/>
    <lineage>
        <taxon>Bacteria</taxon>
        <taxon>Bacillati</taxon>
        <taxon>Actinomycetota</taxon>
        <taxon>Actinomycetes</taxon>
        <taxon>Micrococcales</taxon>
        <taxon>Cellulomonadaceae</taxon>
        <taxon>Cellulomonas</taxon>
    </lineage>
</organism>
<dbReference type="EMBL" id="CP002665">
    <property type="protein sequence ID" value="AEI10667.1"/>
    <property type="molecule type" value="Genomic_DNA"/>
</dbReference>
<dbReference type="AlphaFoldDB" id="F8A2V0"/>
<dbReference type="OrthoDB" id="8779161at2"/>
<sequence length="104" mass="11035">MQATSSGTVVITVVPTPACHFCEDAEQALTALADTFDFELDLVPFDSAHGARLIAEHRPALNPLVLVDGAFFSAGRLPRKKLIKLLTTRGAGRFAATEAGARRG</sequence>
<dbReference type="Proteomes" id="UP000000485">
    <property type="component" value="Chromosome"/>
</dbReference>